<reference evidence="1 2" key="1">
    <citation type="journal article" date="2011" name="J. Bacteriol.">
        <title>Genome sequence of the 1,4-dioxane-degrading Pseudonocardia dioxanivorans strain CB1190.</title>
        <authorList>
            <person name="Sales C.M."/>
            <person name="Mahendra S."/>
            <person name="Grostern A."/>
            <person name="Parales R.E."/>
            <person name="Goodwin L.A."/>
            <person name="Woyke T."/>
            <person name="Nolan M."/>
            <person name="Lapidus A."/>
            <person name="Chertkov O."/>
            <person name="Ovchinnikova G."/>
            <person name="Sczyrba A."/>
            <person name="Alvarez-Cohen L."/>
        </authorList>
    </citation>
    <scope>NUCLEOTIDE SEQUENCE [LARGE SCALE GENOMIC DNA]</scope>
    <source>
        <strain evidence="2">ATCC 55486 / DSM 44775 / JCM 13855 / CB1190</strain>
    </source>
</reference>
<dbReference type="KEGG" id="pdx:Psed_3985"/>
<keyword evidence="2" id="KW-1185">Reference proteome</keyword>
<dbReference type="HOGENOM" id="CLU_030181_0_1_11"/>
<dbReference type="RefSeq" id="WP_013676067.1">
    <property type="nucleotide sequence ID" value="NC_015312.1"/>
</dbReference>
<evidence type="ECO:0000313" key="2">
    <source>
        <dbReference type="Proteomes" id="UP000007809"/>
    </source>
</evidence>
<name>F4CPW8_PSEUX</name>
<proteinExistence type="predicted"/>
<dbReference type="Proteomes" id="UP000007809">
    <property type="component" value="Chromosome"/>
</dbReference>
<evidence type="ECO:0008006" key="3">
    <source>
        <dbReference type="Google" id="ProtNLM"/>
    </source>
</evidence>
<protein>
    <recommendedName>
        <fullName evidence="3">DUF4192 domain-containing protein</fullName>
    </recommendedName>
</protein>
<sequence>MTSPGSSRPRSLDDTVTSLQGPGELVAAVPVLLGFHPERSLVLIAVHGPRLRSVGLTLRADLPPLGADPTAVSDVAAVAAGHLVEAAPPGPLGGAVVVVDPGGPARADVVDAVLAALAAAGVEAGTCVWAESTAAGARWGCFPPCGCAGTVPDPSSTPLAARAVAAGTVVRSSREELRRSVGPTDVDRLRRRGLLLDRELDERARARDLAACLRTLDSALVAAADGRLQVDDELVLDMAVALQVPAVRDRALRECVGERAAAAEQLWAALARETPGPEAAEPAALLAVAALGRGDGALARIALERAQDAWPGHHLGAALDAALADGFGPDQVRAWLADAPW</sequence>
<dbReference type="InterPro" id="IPR025447">
    <property type="entry name" value="DUF4192"/>
</dbReference>
<organism evidence="1 2">
    <name type="scientific">Pseudonocardia dioxanivorans (strain ATCC 55486 / DSM 44775 / JCM 13855 / CB1190)</name>
    <dbReference type="NCBI Taxonomy" id="675635"/>
    <lineage>
        <taxon>Bacteria</taxon>
        <taxon>Bacillati</taxon>
        <taxon>Actinomycetota</taxon>
        <taxon>Actinomycetes</taxon>
        <taxon>Pseudonocardiales</taxon>
        <taxon>Pseudonocardiaceae</taxon>
        <taxon>Pseudonocardia</taxon>
    </lineage>
</organism>
<accession>F4CPW8</accession>
<dbReference type="eggNOG" id="ENOG5031GJC">
    <property type="taxonomic scope" value="Bacteria"/>
</dbReference>
<dbReference type="STRING" id="675635.Psed_3985"/>
<dbReference type="EMBL" id="CP002593">
    <property type="protein sequence ID" value="AEA26151.1"/>
    <property type="molecule type" value="Genomic_DNA"/>
</dbReference>
<dbReference type="OrthoDB" id="3264463at2"/>
<dbReference type="Pfam" id="PF13830">
    <property type="entry name" value="DUF4192"/>
    <property type="match status" value="1"/>
</dbReference>
<dbReference type="AlphaFoldDB" id="F4CPW8"/>
<evidence type="ECO:0000313" key="1">
    <source>
        <dbReference type="EMBL" id="AEA26151.1"/>
    </source>
</evidence>
<gene>
    <name evidence="1" type="ordered locus">Psed_3985</name>
</gene>